<dbReference type="AlphaFoldDB" id="A0A916QVL9"/>
<dbReference type="InterPro" id="IPR008407">
    <property type="entry name" value="Brnchd-chn_aa_trnsp_AzlD"/>
</dbReference>
<feature type="transmembrane region" description="Helical" evidence="1">
    <location>
        <begin position="6"/>
        <end position="30"/>
    </location>
</feature>
<reference evidence="2" key="1">
    <citation type="journal article" date="2014" name="Int. J. Syst. Evol. Microbiol.">
        <title>Complete genome sequence of Corynebacterium casei LMG S-19264T (=DSM 44701T), isolated from a smear-ripened cheese.</title>
        <authorList>
            <consortium name="US DOE Joint Genome Institute (JGI-PGF)"/>
            <person name="Walter F."/>
            <person name="Albersmeier A."/>
            <person name="Kalinowski J."/>
            <person name="Ruckert C."/>
        </authorList>
    </citation>
    <scope>NUCLEOTIDE SEQUENCE</scope>
    <source>
        <strain evidence="2">CGMCC 1.15880</strain>
    </source>
</reference>
<evidence type="ECO:0000313" key="3">
    <source>
        <dbReference type="Proteomes" id="UP000628017"/>
    </source>
</evidence>
<dbReference type="RefSeq" id="WP_188673077.1">
    <property type="nucleotide sequence ID" value="NZ_BMKA01000002.1"/>
</dbReference>
<accession>A0A916QVL9</accession>
<keyword evidence="3" id="KW-1185">Reference proteome</keyword>
<feature type="transmembrane region" description="Helical" evidence="1">
    <location>
        <begin position="42"/>
        <end position="61"/>
    </location>
</feature>
<name>A0A916QVL9_9RHOB</name>
<keyword evidence="1" id="KW-0472">Membrane</keyword>
<reference evidence="2" key="2">
    <citation type="submission" date="2020-09" db="EMBL/GenBank/DDBJ databases">
        <authorList>
            <person name="Sun Q."/>
            <person name="Zhou Y."/>
        </authorList>
    </citation>
    <scope>NUCLEOTIDE SEQUENCE</scope>
    <source>
        <strain evidence="2">CGMCC 1.15880</strain>
    </source>
</reference>
<dbReference type="Pfam" id="PF05437">
    <property type="entry name" value="AzlD"/>
    <property type="match status" value="1"/>
</dbReference>
<dbReference type="Proteomes" id="UP000628017">
    <property type="component" value="Unassembled WGS sequence"/>
</dbReference>
<feature type="transmembrane region" description="Helical" evidence="1">
    <location>
        <begin position="90"/>
        <end position="108"/>
    </location>
</feature>
<keyword evidence="1" id="KW-0812">Transmembrane</keyword>
<dbReference type="EMBL" id="BMKA01000002">
    <property type="protein sequence ID" value="GGA16285.1"/>
    <property type="molecule type" value="Genomic_DNA"/>
</dbReference>
<comment type="caution">
    <text evidence="2">The sequence shown here is derived from an EMBL/GenBank/DDBJ whole genome shotgun (WGS) entry which is preliminary data.</text>
</comment>
<keyword evidence="1" id="KW-1133">Transmembrane helix</keyword>
<evidence type="ECO:0000313" key="2">
    <source>
        <dbReference type="EMBL" id="GGA16285.1"/>
    </source>
</evidence>
<evidence type="ECO:0000256" key="1">
    <source>
        <dbReference type="SAM" id="Phobius"/>
    </source>
</evidence>
<proteinExistence type="predicted"/>
<protein>
    <submittedName>
        <fullName evidence="2">Membrane protein</fullName>
    </submittedName>
</protein>
<gene>
    <name evidence="2" type="ORF">GCM10011498_15910</name>
</gene>
<organism evidence="2 3">
    <name type="scientific">Neptunicoccus cionae</name>
    <dbReference type="NCBI Taxonomy" id="2035344"/>
    <lineage>
        <taxon>Bacteria</taxon>
        <taxon>Pseudomonadati</taxon>
        <taxon>Pseudomonadota</taxon>
        <taxon>Alphaproteobacteria</taxon>
        <taxon>Rhodobacterales</taxon>
        <taxon>Paracoccaceae</taxon>
        <taxon>Neptunicoccus</taxon>
    </lineage>
</organism>
<sequence length="109" mass="12062">MTLDQTQIWIVIAGMAFGTFFIRWSFLGLLGDRELPQWALRHLRYTAVAILPGLIAPLILWPSGTGGEPDPARLLAALVAFGMGMWRKSALWAIFSGLITLYAVQYLLG</sequence>